<dbReference type="OrthoDB" id="691043at2759"/>
<gene>
    <name evidence="2" type="ORF">AXF42_Ash003528</name>
</gene>
<keyword evidence="3" id="KW-1185">Reference proteome</keyword>
<name>A0A2I0BGG6_9ASPA</name>
<dbReference type="GO" id="GO:0016491">
    <property type="term" value="F:oxidoreductase activity"/>
    <property type="evidence" value="ECO:0007669"/>
    <property type="project" value="UniProtKB-KW"/>
</dbReference>
<feature type="compositionally biased region" description="Basic residues" evidence="1">
    <location>
        <begin position="137"/>
        <end position="152"/>
    </location>
</feature>
<feature type="region of interest" description="Disordered" evidence="1">
    <location>
        <begin position="174"/>
        <end position="204"/>
    </location>
</feature>
<dbReference type="STRING" id="1088818.A0A2I0BGG6"/>
<organism evidence="2 3">
    <name type="scientific">Apostasia shenzhenica</name>
    <dbReference type="NCBI Taxonomy" id="1088818"/>
    <lineage>
        <taxon>Eukaryota</taxon>
        <taxon>Viridiplantae</taxon>
        <taxon>Streptophyta</taxon>
        <taxon>Embryophyta</taxon>
        <taxon>Tracheophyta</taxon>
        <taxon>Spermatophyta</taxon>
        <taxon>Magnoliopsida</taxon>
        <taxon>Liliopsida</taxon>
        <taxon>Asparagales</taxon>
        <taxon>Orchidaceae</taxon>
        <taxon>Apostasioideae</taxon>
        <taxon>Apostasia</taxon>
    </lineage>
</organism>
<feature type="compositionally biased region" description="Low complexity" evidence="1">
    <location>
        <begin position="174"/>
        <end position="184"/>
    </location>
</feature>
<evidence type="ECO:0000313" key="2">
    <source>
        <dbReference type="EMBL" id="PKA66871.1"/>
    </source>
</evidence>
<proteinExistence type="predicted"/>
<feature type="region of interest" description="Disordered" evidence="1">
    <location>
        <begin position="107"/>
        <end position="152"/>
    </location>
</feature>
<dbReference type="PANTHER" id="PTHR33257">
    <property type="entry name" value="OS05G0165500 PROTEIN"/>
    <property type="match status" value="1"/>
</dbReference>
<keyword evidence="2" id="KW-0560">Oxidoreductase</keyword>
<accession>A0A2I0BGG6</accession>
<evidence type="ECO:0000313" key="3">
    <source>
        <dbReference type="Proteomes" id="UP000236161"/>
    </source>
</evidence>
<dbReference type="EC" id="1.14.11.-" evidence="2"/>
<dbReference type="Proteomes" id="UP000236161">
    <property type="component" value="Unassembled WGS sequence"/>
</dbReference>
<protein>
    <submittedName>
        <fullName evidence="2">Alkylated DNA repair protein</fullName>
        <ecNumber evidence="2">1.14.11.-</ecNumber>
    </submittedName>
</protein>
<dbReference type="AlphaFoldDB" id="A0A2I0BGG6"/>
<evidence type="ECO:0000256" key="1">
    <source>
        <dbReference type="SAM" id="MobiDB-lite"/>
    </source>
</evidence>
<sequence>MPAVAIFVSNPALISLRSSSFNHPTQFPAVHVSPSATSSAGDQKMLAAAAASSGCCVESSYQIIQDEKFYDRLLSKETSPAFPSFRVYYGGASGAVPFLWESQPGTPKHPMASGYSTAAGAALPPLTPPPSHSTVSSKKKNKKKAAGGRSKRSLISAVLPKLLHRKLPPPVFSSVSSSSSSFSSANSVGDNDVETGGGSSPTSTLCFGERRAGGRGWLGCYSRLLSIAGHGFGRRTPA</sequence>
<reference evidence="2 3" key="1">
    <citation type="journal article" date="2017" name="Nature">
        <title>The Apostasia genome and the evolution of orchids.</title>
        <authorList>
            <person name="Zhang G.Q."/>
            <person name="Liu K.W."/>
            <person name="Li Z."/>
            <person name="Lohaus R."/>
            <person name="Hsiao Y.Y."/>
            <person name="Niu S.C."/>
            <person name="Wang J.Y."/>
            <person name="Lin Y.C."/>
            <person name="Xu Q."/>
            <person name="Chen L.J."/>
            <person name="Yoshida K."/>
            <person name="Fujiwara S."/>
            <person name="Wang Z.W."/>
            <person name="Zhang Y.Q."/>
            <person name="Mitsuda N."/>
            <person name="Wang M."/>
            <person name="Liu G.H."/>
            <person name="Pecoraro L."/>
            <person name="Huang H.X."/>
            <person name="Xiao X.J."/>
            <person name="Lin M."/>
            <person name="Wu X.Y."/>
            <person name="Wu W.L."/>
            <person name="Chen Y.Y."/>
            <person name="Chang S.B."/>
            <person name="Sakamoto S."/>
            <person name="Ohme-Takagi M."/>
            <person name="Yagi M."/>
            <person name="Zeng S.J."/>
            <person name="Shen C.Y."/>
            <person name="Yeh C.M."/>
            <person name="Luo Y.B."/>
            <person name="Tsai W.C."/>
            <person name="Van de Peer Y."/>
            <person name="Liu Z.J."/>
        </authorList>
    </citation>
    <scope>NUCLEOTIDE SEQUENCE [LARGE SCALE GENOMIC DNA]</scope>
    <source>
        <strain evidence="3">cv. Shenzhen</strain>
        <tissue evidence="2">Stem</tissue>
    </source>
</reference>
<dbReference type="EMBL" id="KZ451885">
    <property type="protein sequence ID" value="PKA66871.1"/>
    <property type="molecule type" value="Genomic_DNA"/>
</dbReference>
<dbReference type="PANTHER" id="PTHR33257:SF4">
    <property type="entry name" value="EXPRESSED PROTEIN"/>
    <property type="match status" value="1"/>
</dbReference>